<protein>
    <submittedName>
        <fullName evidence="3">Universal stress protein</fullName>
    </submittedName>
</protein>
<dbReference type="CDD" id="cd00293">
    <property type="entry name" value="USP-like"/>
    <property type="match status" value="1"/>
</dbReference>
<reference evidence="3" key="1">
    <citation type="journal article" date="2020" name="bioRxiv">
        <title>A rank-normalized archaeal taxonomy based on genome phylogeny resolves widespread incomplete and uneven classifications.</title>
        <authorList>
            <person name="Rinke C."/>
            <person name="Chuvochina M."/>
            <person name="Mussig A.J."/>
            <person name="Chaumeil P.-A."/>
            <person name="Waite D.W."/>
            <person name="Whitman W.B."/>
            <person name="Parks D.H."/>
            <person name="Hugenholtz P."/>
        </authorList>
    </citation>
    <scope>NUCLEOTIDE SEQUENCE</scope>
    <source>
        <strain evidence="3">UBA8853</strain>
    </source>
</reference>
<comment type="caution">
    <text evidence="3">The sequence shown here is derived from an EMBL/GenBank/DDBJ whole genome shotgun (WGS) entry which is preliminary data.</text>
</comment>
<comment type="similarity">
    <text evidence="1">Belongs to the universal stress protein A family.</text>
</comment>
<gene>
    <name evidence="3" type="ORF">HA336_05745</name>
</gene>
<dbReference type="PRINTS" id="PR01438">
    <property type="entry name" value="UNVRSLSTRESS"/>
</dbReference>
<proteinExistence type="inferred from homology"/>
<accession>A0A832TD88</accession>
<dbReference type="AlphaFoldDB" id="A0A832TD88"/>
<dbReference type="Gene3D" id="3.40.50.620">
    <property type="entry name" value="HUPs"/>
    <property type="match status" value="1"/>
</dbReference>
<dbReference type="RefSeq" id="WP_011018514.1">
    <property type="nucleotide sequence ID" value="NZ_DUJS01000004.1"/>
</dbReference>
<dbReference type="Pfam" id="PF00582">
    <property type="entry name" value="Usp"/>
    <property type="match status" value="1"/>
</dbReference>
<dbReference type="PANTHER" id="PTHR46268:SF24">
    <property type="entry name" value="UNIVERSAL STRESS PROTEIN"/>
    <property type="match status" value="1"/>
</dbReference>
<evidence type="ECO:0000313" key="4">
    <source>
        <dbReference type="Proteomes" id="UP000619545"/>
    </source>
</evidence>
<evidence type="ECO:0000259" key="2">
    <source>
        <dbReference type="Pfam" id="PF00582"/>
    </source>
</evidence>
<dbReference type="InterPro" id="IPR006016">
    <property type="entry name" value="UspA"/>
</dbReference>
<dbReference type="OMA" id="HYAPCTI"/>
<evidence type="ECO:0000256" key="1">
    <source>
        <dbReference type="ARBA" id="ARBA00008791"/>
    </source>
</evidence>
<feature type="domain" description="UspA" evidence="2">
    <location>
        <begin position="1"/>
        <end position="143"/>
    </location>
</feature>
<dbReference type="InterPro" id="IPR006015">
    <property type="entry name" value="Universal_stress_UspA"/>
</dbReference>
<evidence type="ECO:0000313" key="3">
    <source>
        <dbReference type="EMBL" id="HII70718.1"/>
    </source>
</evidence>
<dbReference type="InterPro" id="IPR014729">
    <property type="entry name" value="Rossmann-like_a/b/a_fold"/>
</dbReference>
<organism evidence="3 4">
    <name type="scientific">Methanopyrus kandleri</name>
    <dbReference type="NCBI Taxonomy" id="2320"/>
    <lineage>
        <taxon>Archaea</taxon>
        <taxon>Methanobacteriati</taxon>
        <taxon>Methanobacteriota</taxon>
        <taxon>Methanomada group</taxon>
        <taxon>Methanopyri</taxon>
        <taxon>Methanopyrales</taxon>
        <taxon>Methanopyraceae</taxon>
        <taxon>Methanopyrus</taxon>
    </lineage>
</organism>
<dbReference type="Proteomes" id="UP000619545">
    <property type="component" value="Unassembled WGS sequence"/>
</dbReference>
<name>A0A832TD88_9EURY</name>
<dbReference type="GeneID" id="1477445"/>
<dbReference type="SUPFAM" id="SSF52402">
    <property type="entry name" value="Adenine nucleotide alpha hydrolases-like"/>
    <property type="match status" value="1"/>
</dbReference>
<sequence length="158" mass="17749">MPRKILVPFDGSEPAELALKWALLDAHDHGFPIKVMYVVDRSLDLLTGFAPRETVLKELKERGEKILEEAEQIAGELGVDVKIEKKVCVGIPWREIVREAEDDEEINLIVMGSHGRTGPEHAILGSVAENVIRHSPVNVLVVKREKRVEDSVEESSRR</sequence>
<dbReference type="PANTHER" id="PTHR46268">
    <property type="entry name" value="STRESS RESPONSE PROTEIN NHAX"/>
    <property type="match status" value="1"/>
</dbReference>
<dbReference type="EMBL" id="DUJS01000004">
    <property type="protein sequence ID" value="HII70718.1"/>
    <property type="molecule type" value="Genomic_DNA"/>
</dbReference>